<keyword evidence="3" id="KW-1185">Reference proteome</keyword>
<reference evidence="2 3" key="1">
    <citation type="journal article" date="2014" name="Genome Biol. Evol.">
        <title>The genome of the myxosporean Thelohanellus kitauei shows adaptations to nutrient acquisition within its fish host.</title>
        <authorList>
            <person name="Yang Y."/>
            <person name="Xiong J."/>
            <person name="Zhou Z."/>
            <person name="Huo F."/>
            <person name="Miao W."/>
            <person name="Ran C."/>
            <person name="Liu Y."/>
            <person name="Zhang J."/>
            <person name="Feng J."/>
            <person name="Wang M."/>
            <person name="Wang M."/>
            <person name="Wang L."/>
            <person name="Yao B."/>
        </authorList>
    </citation>
    <scope>NUCLEOTIDE SEQUENCE [LARGE SCALE GENOMIC DNA]</scope>
    <source>
        <strain evidence="2">Wuqing</strain>
    </source>
</reference>
<protein>
    <submittedName>
        <fullName evidence="2">Uncharacterized protein</fullName>
    </submittedName>
</protein>
<accession>A0A0C2MH38</accession>
<feature type="transmembrane region" description="Helical" evidence="1">
    <location>
        <begin position="90"/>
        <end position="112"/>
    </location>
</feature>
<dbReference type="AlphaFoldDB" id="A0A0C2MH38"/>
<evidence type="ECO:0000313" key="2">
    <source>
        <dbReference type="EMBL" id="KII60981.1"/>
    </source>
</evidence>
<proteinExistence type="predicted"/>
<dbReference type="Proteomes" id="UP000031668">
    <property type="component" value="Unassembled WGS sequence"/>
</dbReference>
<evidence type="ECO:0000256" key="1">
    <source>
        <dbReference type="SAM" id="Phobius"/>
    </source>
</evidence>
<comment type="caution">
    <text evidence="2">The sequence shown here is derived from an EMBL/GenBank/DDBJ whole genome shotgun (WGS) entry which is preliminary data.</text>
</comment>
<gene>
    <name evidence="2" type="ORF">RF11_13954</name>
</gene>
<keyword evidence="1" id="KW-1133">Transmembrane helix</keyword>
<name>A0A0C2MH38_THEKT</name>
<keyword evidence="1" id="KW-0812">Transmembrane</keyword>
<dbReference type="EMBL" id="JWZT01005390">
    <property type="protein sequence ID" value="KII60981.1"/>
    <property type="molecule type" value="Genomic_DNA"/>
</dbReference>
<sequence>MSWLKMTISGFDSALVAEIRYSVVYGNRDDYDMHGTSCDTRTYFDVSLFKNECSTEVQSIDDYFFQWIHLSSHKWNSLLSFIYFSFKRPMTLLICIIYGASHPFVVFIMSLLKECFKTYLKSMLASAFLHPYSDAIVANILTTSEGNPLESSVMIGIFRQNRIRNLKDTHILFKIYGD</sequence>
<evidence type="ECO:0000313" key="3">
    <source>
        <dbReference type="Proteomes" id="UP000031668"/>
    </source>
</evidence>
<keyword evidence="1" id="KW-0472">Membrane</keyword>
<organism evidence="2 3">
    <name type="scientific">Thelohanellus kitauei</name>
    <name type="common">Myxosporean</name>
    <dbReference type="NCBI Taxonomy" id="669202"/>
    <lineage>
        <taxon>Eukaryota</taxon>
        <taxon>Metazoa</taxon>
        <taxon>Cnidaria</taxon>
        <taxon>Myxozoa</taxon>
        <taxon>Myxosporea</taxon>
        <taxon>Bivalvulida</taxon>
        <taxon>Platysporina</taxon>
        <taxon>Myxobolidae</taxon>
        <taxon>Thelohanellus</taxon>
    </lineage>
</organism>